<dbReference type="InterPro" id="IPR036291">
    <property type="entry name" value="NAD(P)-bd_dom_sf"/>
</dbReference>
<organism evidence="1 2">
    <name type="scientific">Streptomyces niveus</name>
    <name type="common">Streptomyces spheroides</name>
    <dbReference type="NCBI Taxonomy" id="193462"/>
    <lineage>
        <taxon>Bacteria</taxon>
        <taxon>Bacillati</taxon>
        <taxon>Actinomycetota</taxon>
        <taxon>Actinomycetes</taxon>
        <taxon>Kitasatosporales</taxon>
        <taxon>Streptomycetaceae</taxon>
        <taxon>Streptomyces</taxon>
    </lineage>
</organism>
<dbReference type="Gene3D" id="3.40.50.720">
    <property type="entry name" value="NAD(P)-binding Rossmann-like Domain"/>
    <property type="match status" value="1"/>
</dbReference>
<proteinExistence type="predicted"/>
<dbReference type="Gene3D" id="3.90.180.10">
    <property type="entry name" value="Medium-chain alcohol dehydrogenases, catalytic domain"/>
    <property type="match status" value="1"/>
</dbReference>
<gene>
    <name evidence="1" type="ORF">OG442_03345</name>
</gene>
<evidence type="ECO:0000313" key="2">
    <source>
        <dbReference type="Proteomes" id="UP001432209"/>
    </source>
</evidence>
<dbReference type="SUPFAM" id="SSF51735">
    <property type="entry name" value="NAD(P)-binding Rossmann-fold domains"/>
    <property type="match status" value="1"/>
</dbReference>
<dbReference type="EMBL" id="CP109495">
    <property type="protein sequence ID" value="WUX50668.1"/>
    <property type="molecule type" value="Genomic_DNA"/>
</dbReference>
<name>A0ABZ1ZW20_STRNV</name>
<dbReference type="Pfam" id="PF13602">
    <property type="entry name" value="ADH_zinc_N_2"/>
    <property type="match status" value="1"/>
</dbReference>
<sequence>MLDFVGATATLELAAATLRPGGELALVGGGGGQLTVRKPGFRPPGFRLSLPFWGTRPELAEVIALARSGALRVETDHSPLSAAPQAFDRLRRGGVRGRVVLVPD</sequence>
<reference evidence="1" key="1">
    <citation type="submission" date="2022-10" db="EMBL/GenBank/DDBJ databases">
        <title>The complete genomes of actinobacterial strains from the NBC collection.</title>
        <authorList>
            <person name="Joergensen T.S."/>
            <person name="Alvarez Arevalo M."/>
            <person name="Sterndorff E.B."/>
            <person name="Faurdal D."/>
            <person name="Vuksanovic O."/>
            <person name="Mourched A.-S."/>
            <person name="Charusanti P."/>
            <person name="Shaw S."/>
            <person name="Blin K."/>
            <person name="Weber T."/>
        </authorList>
    </citation>
    <scope>NUCLEOTIDE SEQUENCE</scope>
    <source>
        <strain evidence="1">NBC_01432</strain>
    </source>
</reference>
<dbReference type="RefSeq" id="WP_329074297.1">
    <property type="nucleotide sequence ID" value="NZ_CP109495.1"/>
</dbReference>
<evidence type="ECO:0000313" key="1">
    <source>
        <dbReference type="EMBL" id="WUX50668.1"/>
    </source>
</evidence>
<dbReference type="Proteomes" id="UP001432209">
    <property type="component" value="Chromosome"/>
</dbReference>
<accession>A0ABZ1ZW20</accession>
<protein>
    <submittedName>
        <fullName evidence="1">Zinc-binding dehydrogenase</fullName>
    </submittedName>
</protein>
<keyword evidence="2" id="KW-1185">Reference proteome</keyword>